<proteinExistence type="inferred from homology"/>
<name>A0A1Z5K1S0_FISSO</name>
<dbReference type="SUPFAM" id="SSF103473">
    <property type="entry name" value="MFS general substrate transporter"/>
    <property type="match status" value="1"/>
</dbReference>
<feature type="transmembrane region" description="Helical" evidence="17">
    <location>
        <begin position="279"/>
        <end position="305"/>
    </location>
</feature>
<dbReference type="InterPro" id="IPR036259">
    <property type="entry name" value="MFS_trans_sf"/>
</dbReference>
<comment type="caution">
    <text evidence="19">The sequence shown here is derived from an EMBL/GenBank/DDBJ whole genome shotgun (WGS) entry which is preliminary data.</text>
</comment>
<keyword evidence="6 17" id="KW-1133">Transmembrane helix</keyword>
<comment type="subunit">
    <text evidence="3">Homodimer.</text>
</comment>
<evidence type="ECO:0000256" key="5">
    <source>
        <dbReference type="ARBA" id="ARBA00022692"/>
    </source>
</evidence>
<evidence type="ECO:0000256" key="13">
    <source>
        <dbReference type="ARBA" id="ARBA00044710"/>
    </source>
</evidence>
<gene>
    <name evidence="19" type="ORF">FisN_15Lh275</name>
</gene>
<dbReference type="Pfam" id="PF00083">
    <property type="entry name" value="Sugar_tr"/>
    <property type="match status" value="1"/>
</dbReference>
<accession>A0A1Z5K1S0</accession>
<evidence type="ECO:0000256" key="8">
    <source>
        <dbReference type="ARBA" id="ARBA00044637"/>
    </source>
</evidence>
<keyword evidence="4 15" id="KW-0813">Transport</keyword>
<dbReference type="EMBL" id="BDSP01000145">
    <property type="protein sequence ID" value="GAX20244.1"/>
    <property type="molecule type" value="Genomic_DNA"/>
</dbReference>
<evidence type="ECO:0000256" key="11">
    <source>
        <dbReference type="ARBA" id="ARBA00044662"/>
    </source>
</evidence>
<comment type="catalytic activity">
    <reaction evidence="10">
        <text>D-xylose(out) = D-xylose(in)</text>
        <dbReference type="Rhea" id="RHEA:78427"/>
        <dbReference type="ChEBI" id="CHEBI:53455"/>
    </reaction>
    <physiologicalReaction direction="left-to-right" evidence="10">
        <dbReference type="Rhea" id="RHEA:78428"/>
    </physiologicalReaction>
</comment>
<comment type="subcellular location">
    <subcellularLocation>
        <location evidence="1">Membrane</location>
        <topology evidence="1">Multi-pass membrane protein</topology>
    </subcellularLocation>
</comment>
<evidence type="ECO:0000259" key="18">
    <source>
        <dbReference type="PROSITE" id="PS50850"/>
    </source>
</evidence>
<evidence type="ECO:0000256" key="14">
    <source>
        <dbReference type="ARBA" id="ARBA00044780"/>
    </source>
</evidence>
<evidence type="ECO:0000256" key="4">
    <source>
        <dbReference type="ARBA" id="ARBA00022448"/>
    </source>
</evidence>
<sequence>MLSNKAEEEEESSHAEHVRVKHPSFPVTRSTYGYALGAALNSCNLGYDIGISTNAGPLIATDFELTPVQLELFLGSLNFWTIFGALGSPYLTDRYGRTTTFVIAAMGFLVGIGVMILSSSFESLMMGRMIVGVAVGVGEAVDPMYIAEISPKHVRGRLVSWAEAGVALGVVLGFSSSLVFYAVESVAIKWRCMLGAGIILPIIMVLMVALGFLPESPQWLISQNQESAARVVLERIYPSDTIDDVVDDIQSSIELERQSSNAVGWNAIFVPSPAVKRMLMVGIGMATIQQAVGIDAVMFYLMFVIKGSGIATELGEVAALIVLGLVKLVFVFVGANLFDRVGRRPLLFVSLCGMAAALVIVSITFLFQSHVSEAGTVLGLALYLAFFSIGVGPGNWVVVSEIFATSIRAKGMCVAVLPNRIMATLMASSFLSLAKWLTWPGFFFVLALICLASALFLWSYLPETKGKSLEEMSCYFAALTGDRSILDTEDRWHHRHSPCDESSMELPGWHEANRPVMT</sequence>
<evidence type="ECO:0000256" key="3">
    <source>
        <dbReference type="ARBA" id="ARBA00011738"/>
    </source>
</evidence>
<comment type="catalytic activity">
    <reaction evidence="8">
        <text>D-galactose(in) = D-galactose(out)</text>
        <dbReference type="Rhea" id="RHEA:34915"/>
        <dbReference type="ChEBI" id="CHEBI:4139"/>
    </reaction>
    <physiologicalReaction direction="right-to-left" evidence="8">
        <dbReference type="Rhea" id="RHEA:34917"/>
    </physiologicalReaction>
</comment>
<dbReference type="InterPro" id="IPR003663">
    <property type="entry name" value="Sugar/inositol_transpt"/>
</dbReference>
<evidence type="ECO:0000256" key="7">
    <source>
        <dbReference type="ARBA" id="ARBA00023136"/>
    </source>
</evidence>
<dbReference type="OrthoDB" id="6339427at2759"/>
<dbReference type="InterPro" id="IPR005828">
    <property type="entry name" value="MFS_sugar_transport-like"/>
</dbReference>
<feature type="transmembrane region" description="Helical" evidence="17">
    <location>
        <begin position="99"/>
        <end position="119"/>
    </location>
</feature>
<comment type="catalytic activity">
    <reaction evidence="11">
        <text>D-mannose(out) = D-mannose(in)</text>
        <dbReference type="Rhea" id="RHEA:78391"/>
        <dbReference type="ChEBI" id="CHEBI:4208"/>
    </reaction>
    <physiologicalReaction direction="left-to-right" evidence="11">
        <dbReference type="Rhea" id="RHEA:78392"/>
    </physiologicalReaction>
</comment>
<dbReference type="PRINTS" id="PR00171">
    <property type="entry name" value="SUGRTRNSPORT"/>
</dbReference>
<keyword evidence="7 17" id="KW-0472">Membrane</keyword>
<comment type="catalytic activity">
    <reaction evidence="12">
        <text>D-glucosamine(out) = D-glucosamine(in)</text>
        <dbReference type="Rhea" id="RHEA:78423"/>
        <dbReference type="ChEBI" id="CHEBI:58723"/>
    </reaction>
    <physiologicalReaction direction="left-to-right" evidence="12">
        <dbReference type="Rhea" id="RHEA:78424"/>
    </physiologicalReaction>
</comment>
<feature type="transmembrane region" description="Helical" evidence="17">
    <location>
        <begin position="193"/>
        <end position="213"/>
    </location>
</feature>
<reference evidence="19 20" key="1">
    <citation type="journal article" date="2015" name="Plant Cell">
        <title>Oil accumulation by the oleaginous diatom Fistulifera solaris as revealed by the genome and transcriptome.</title>
        <authorList>
            <person name="Tanaka T."/>
            <person name="Maeda Y."/>
            <person name="Veluchamy A."/>
            <person name="Tanaka M."/>
            <person name="Abida H."/>
            <person name="Marechal E."/>
            <person name="Bowler C."/>
            <person name="Muto M."/>
            <person name="Sunaga Y."/>
            <person name="Tanaka M."/>
            <person name="Yoshino T."/>
            <person name="Taniguchi T."/>
            <person name="Fukuda Y."/>
            <person name="Nemoto M."/>
            <person name="Matsumoto M."/>
            <person name="Wong P.S."/>
            <person name="Aburatani S."/>
            <person name="Fujibuchi W."/>
        </authorList>
    </citation>
    <scope>NUCLEOTIDE SEQUENCE [LARGE SCALE GENOMIC DNA]</scope>
    <source>
        <strain evidence="19 20">JPCC DA0580</strain>
    </source>
</reference>
<evidence type="ECO:0000256" key="16">
    <source>
        <dbReference type="SAM" id="MobiDB-lite"/>
    </source>
</evidence>
<feature type="domain" description="Major facilitator superfamily (MFS) profile" evidence="18">
    <location>
        <begin position="34"/>
        <end position="465"/>
    </location>
</feature>
<feature type="transmembrane region" description="Helical" evidence="17">
    <location>
        <begin position="439"/>
        <end position="461"/>
    </location>
</feature>
<feature type="transmembrane region" description="Helical" evidence="17">
    <location>
        <begin position="125"/>
        <end position="146"/>
    </location>
</feature>
<comment type="similarity">
    <text evidence="2 15">Belongs to the major facilitator superfamily. Sugar transporter (TC 2.A.1.1) family.</text>
</comment>
<comment type="catalytic activity">
    <reaction evidence="13">
        <text>D-fructose(out) = D-fructose(in)</text>
        <dbReference type="Rhea" id="RHEA:60372"/>
        <dbReference type="ChEBI" id="CHEBI:37721"/>
    </reaction>
    <physiologicalReaction direction="left-to-right" evidence="13">
        <dbReference type="Rhea" id="RHEA:60373"/>
    </physiologicalReaction>
</comment>
<dbReference type="InterPro" id="IPR050814">
    <property type="entry name" value="Myo-inositol_Transporter"/>
</dbReference>
<feature type="transmembrane region" description="Helical" evidence="17">
    <location>
        <begin position="345"/>
        <end position="368"/>
    </location>
</feature>
<protein>
    <recommendedName>
        <fullName evidence="14">Hexose transporter 1</fullName>
    </recommendedName>
</protein>
<keyword evidence="5 17" id="KW-0812">Transmembrane</keyword>
<evidence type="ECO:0000256" key="6">
    <source>
        <dbReference type="ARBA" id="ARBA00022989"/>
    </source>
</evidence>
<feature type="transmembrane region" description="Helical" evidence="17">
    <location>
        <begin position="317"/>
        <end position="338"/>
    </location>
</feature>
<dbReference type="PROSITE" id="PS50850">
    <property type="entry name" value="MFS"/>
    <property type="match status" value="1"/>
</dbReference>
<organism evidence="19 20">
    <name type="scientific">Fistulifera solaris</name>
    <name type="common">Oleaginous diatom</name>
    <dbReference type="NCBI Taxonomy" id="1519565"/>
    <lineage>
        <taxon>Eukaryota</taxon>
        <taxon>Sar</taxon>
        <taxon>Stramenopiles</taxon>
        <taxon>Ochrophyta</taxon>
        <taxon>Bacillariophyta</taxon>
        <taxon>Bacillariophyceae</taxon>
        <taxon>Bacillariophycidae</taxon>
        <taxon>Naviculales</taxon>
        <taxon>Naviculaceae</taxon>
        <taxon>Fistulifera</taxon>
    </lineage>
</organism>
<evidence type="ECO:0000256" key="1">
    <source>
        <dbReference type="ARBA" id="ARBA00004141"/>
    </source>
</evidence>
<evidence type="ECO:0000256" key="17">
    <source>
        <dbReference type="SAM" id="Phobius"/>
    </source>
</evidence>
<dbReference type="InterPro" id="IPR020846">
    <property type="entry name" value="MFS_dom"/>
</dbReference>
<evidence type="ECO:0000256" key="15">
    <source>
        <dbReference type="RuleBase" id="RU003346"/>
    </source>
</evidence>
<feature type="transmembrane region" description="Helical" evidence="17">
    <location>
        <begin position="72"/>
        <end position="92"/>
    </location>
</feature>
<evidence type="ECO:0000313" key="20">
    <source>
        <dbReference type="Proteomes" id="UP000198406"/>
    </source>
</evidence>
<feature type="transmembrane region" description="Helical" evidence="17">
    <location>
        <begin position="380"/>
        <end position="399"/>
    </location>
</feature>
<dbReference type="PANTHER" id="PTHR48020">
    <property type="entry name" value="PROTON MYO-INOSITOL COTRANSPORTER"/>
    <property type="match status" value="1"/>
</dbReference>
<dbReference type="GO" id="GO:0022857">
    <property type="term" value="F:transmembrane transporter activity"/>
    <property type="evidence" value="ECO:0007669"/>
    <property type="project" value="InterPro"/>
</dbReference>
<evidence type="ECO:0000256" key="12">
    <source>
        <dbReference type="ARBA" id="ARBA00044668"/>
    </source>
</evidence>
<feature type="transmembrane region" description="Helical" evidence="17">
    <location>
        <begin position="411"/>
        <end position="433"/>
    </location>
</feature>
<evidence type="ECO:0000256" key="10">
    <source>
        <dbReference type="ARBA" id="ARBA00044656"/>
    </source>
</evidence>
<dbReference type="NCBIfam" id="TIGR00879">
    <property type="entry name" value="SP"/>
    <property type="match status" value="1"/>
</dbReference>
<dbReference type="PANTHER" id="PTHR48020:SF49">
    <property type="entry name" value="SUGAR TRANSPORTER"/>
    <property type="match status" value="1"/>
</dbReference>
<dbReference type="AlphaFoldDB" id="A0A1Z5K1S0"/>
<dbReference type="Proteomes" id="UP000198406">
    <property type="component" value="Unassembled WGS sequence"/>
</dbReference>
<feature type="region of interest" description="Disordered" evidence="16">
    <location>
        <begin position="1"/>
        <end position="20"/>
    </location>
</feature>
<keyword evidence="20" id="KW-1185">Reference proteome</keyword>
<dbReference type="Gene3D" id="1.20.1250.20">
    <property type="entry name" value="MFS general substrate transporter like domains"/>
    <property type="match status" value="1"/>
</dbReference>
<evidence type="ECO:0000256" key="9">
    <source>
        <dbReference type="ARBA" id="ARBA00044648"/>
    </source>
</evidence>
<evidence type="ECO:0000313" key="19">
    <source>
        <dbReference type="EMBL" id="GAX20244.1"/>
    </source>
</evidence>
<feature type="transmembrane region" description="Helical" evidence="17">
    <location>
        <begin position="158"/>
        <end position="181"/>
    </location>
</feature>
<dbReference type="GO" id="GO:0016020">
    <property type="term" value="C:membrane"/>
    <property type="evidence" value="ECO:0007669"/>
    <property type="project" value="UniProtKB-SubCell"/>
</dbReference>
<comment type="catalytic activity">
    <reaction evidence="9">
        <text>D-glucose(out) = D-glucose(in)</text>
        <dbReference type="Rhea" id="RHEA:60376"/>
        <dbReference type="ChEBI" id="CHEBI:4167"/>
    </reaction>
    <physiologicalReaction direction="left-to-right" evidence="9">
        <dbReference type="Rhea" id="RHEA:60377"/>
    </physiologicalReaction>
</comment>
<evidence type="ECO:0000256" key="2">
    <source>
        <dbReference type="ARBA" id="ARBA00010992"/>
    </source>
</evidence>
<dbReference type="InParanoid" id="A0A1Z5K1S0"/>
<dbReference type="PROSITE" id="PS00217">
    <property type="entry name" value="SUGAR_TRANSPORT_2"/>
    <property type="match status" value="1"/>
</dbReference>
<dbReference type="InterPro" id="IPR005829">
    <property type="entry name" value="Sugar_transporter_CS"/>
</dbReference>